<evidence type="ECO:0000259" key="1">
    <source>
        <dbReference type="Pfam" id="PF13468"/>
    </source>
</evidence>
<gene>
    <name evidence="2" type="ORF">N783_09305</name>
</gene>
<dbReference type="AlphaFoldDB" id="A0A0A5G417"/>
<sequence length="229" mass="25805">MDFDHLVVAAKLPEQAKKDMNMKHGVVGVKGGEHNAWGTYNHLAFFNNQAYIEWLGVQDYDTALNSGNPLIQHLMHNHEQDVEGPITFALRTSDMDSLIEYWDEERIDYEGPFEGSRTKPSGSTLSWRMLFPKFDFESKVLPFVIEWADGINSADNPEDTNSIPFNTIHVGVDELEKAKEEWMHLYQLGEPTPSTDLAGNPSYDWKLGNGTLSLSKGEGINAKFGNINI</sequence>
<organism evidence="2 3">
    <name type="scientific">Pontibacillus marinus BH030004 = DSM 16465</name>
    <dbReference type="NCBI Taxonomy" id="1385511"/>
    <lineage>
        <taxon>Bacteria</taxon>
        <taxon>Bacillati</taxon>
        <taxon>Bacillota</taxon>
        <taxon>Bacilli</taxon>
        <taxon>Bacillales</taxon>
        <taxon>Bacillaceae</taxon>
        <taxon>Pontibacillus</taxon>
    </lineage>
</organism>
<dbReference type="PANTHER" id="PTHR40265:SF1">
    <property type="entry name" value="GLYOXALASE-LIKE DOMAIN-CONTAINING PROTEIN"/>
    <property type="match status" value="1"/>
</dbReference>
<accession>A0A0A5G417</accession>
<evidence type="ECO:0000313" key="3">
    <source>
        <dbReference type="Proteomes" id="UP000030403"/>
    </source>
</evidence>
<dbReference type="Gene3D" id="3.10.180.10">
    <property type="entry name" value="2,3-Dihydroxybiphenyl 1,2-Dioxygenase, domain 1"/>
    <property type="match status" value="1"/>
</dbReference>
<dbReference type="PANTHER" id="PTHR40265">
    <property type="entry name" value="BLL2707 PROTEIN"/>
    <property type="match status" value="1"/>
</dbReference>
<keyword evidence="3" id="KW-1185">Reference proteome</keyword>
<reference evidence="2 3" key="1">
    <citation type="submission" date="2013-08" db="EMBL/GenBank/DDBJ databases">
        <authorList>
            <person name="Huang J."/>
            <person name="Wang G."/>
        </authorList>
    </citation>
    <scope>NUCLEOTIDE SEQUENCE [LARGE SCALE GENOMIC DNA]</scope>
    <source>
        <strain evidence="2 3">BH030004</strain>
    </source>
</reference>
<dbReference type="eggNOG" id="COG0346">
    <property type="taxonomic scope" value="Bacteria"/>
</dbReference>
<dbReference type="RefSeq" id="WP_051255091.1">
    <property type="nucleotide sequence ID" value="NZ_AULJ01000039.1"/>
</dbReference>
<protein>
    <recommendedName>
        <fullName evidence="1">Glyoxalase-like domain-containing protein</fullName>
    </recommendedName>
</protein>
<evidence type="ECO:0000313" key="2">
    <source>
        <dbReference type="EMBL" id="KGX87866.1"/>
    </source>
</evidence>
<dbReference type="EMBL" id="AVPF01000022">
    <property type="protein sequence ID" value="KGX87866.1"/>
    <property type="molecule type" value="Genomic_DNA"/>
</dbReference>
<dbReference type="STRING" id="1385511.GCA_000425225_03041"/>
<feature type="domain" description="Glyoxalase-like" evidence="1">
    <location>
        <begin position="3"/>
        <end position="185"/>
    </location>
</feature>
<proteinExistence type="predicted"/>
<comment type="caution">
    <text evidence="2">The sequence shown here is derived from an EMBL/GenBank/DDBJ whole genome shotgun (WGS) entry which is preliminary data.</text>
</comment>
<dbReference type="InterPro" id="IPR025870">
    <property type="entry name" value="Glyoxalase-like_dom"/>
</dbReference>
<dbReference type="Pfam" id="PF13468">
    <property type="entry name" value="Glyoxalase_3"/>
    <property type="match status" value="1"/>
</dbReference>
<dbReference type="InterPro" id="IPR029068">
    <property type="entry name" value="Glyas_Bleomycin-R_OHBP_Dase"/>
</dbReference>
<name>A0A0A5G417_9BACI</name>
<dbReference type="Proteomes" id="UP000030403">
    <property type="component" value="Unassembled WGS sequence"/>
</dbReference>